<keyword evidence="3 6" id="KW-0560">Oxidoreductase</keyword>
<dbReference type="InterPro" id="IPR036661">
    <property type="entry name" value="Luciferase-like_sf"/>
</dbReference>
<protein>
    <submittedName>
        <fullName evidence="6">TIGR03619 family F420-dependent LLM class oxidoreductase</fullName>
        <ecNumber evidence="6">1.-.-.-</ecNumber>
    </submittedName>
</protein>
<name>A0ABW3FQ11_9PSEU</name>
<dbReference type="PANTHER" id="PTHR42847">
    <property type="entry name" value="ALKANESULFONATE MONOOXYGENASE"/>
    <property type="match status" value="1"/>
</dbReference>
<dbReference type="RefSeq" id="WP_263252437.1">
    <property type="nucleotide sequence ID" value="NZ_BAABLT010000001.1"/>
</dbReference>
<feature type="domain" description="Luciferase-like" evidence="5">
    <location>
        <begin position="1"/>
        <end position="228"/>
    </location>
</feature>
<keyword evidence="4" id="KW-0503">Monooxygenase</keyword>
<comment type="caution">
    <text evidence="6">The sequence shown here is derived from an EMBL/GenBank/DDBJ whole genome shotgun (WGS) entry which is preliminary data.</text>
</comment>
<keyword evidence="1" id="KW-0285">Flavoprotein</keyword>
<dbReference type="InterPro" id="IPR050172">
    <property type="entry name" value="SsuD_RutA_monooxygenase"/>
</dbReference>
<dbReference type="NCBIfam" id="TIGR03619">
    <property type="entry name" value="F420_Rv2161c"/>
    <property type="match status" value="1"/>
</dbReference>
<organism evidence="6 7">
    <name type="scientific">Saccharopolyspora rosea</name>
    <dbReference type="NCBI Taxonomy" id="524884"/>
    <lineage>
        <taxon>Bacteria</taxon>
        <taxon>Bacillati</taxon>
        <taxon>Actinomycetota</taxon>
        <taxon>Actinomycetes</taxon>
        <taxon>Pseudonocardiales</taxon>
        <taxon>Pseudonocardiaceae</taxon>
        <taxon>Saccharopolyspora</taxon>
    </lineage>
</organism>
<evidence type="ECO:0000256" key="4">
    <source>
        <dbReference type="ARBA" id="ARBA00023033"/>
    </source>
</evidence>
<keyword evidence="7" id="KW-1185">Reference proteome</keyword>
<evidence type="ECO:0000259" key="5">
    <source>
        <dbReference type="Pfam" id="PF00296"/>
    </source>
</evidence>
<dbReference type="InterPro" id="IPR019921">
    <property type="entry name" value="Lucif-like_OxRdtase_Rv2161c"/>
</dbReference>
<dbReference type="GO" id="GO:0016491">
    <property type="term" value="F:oxidoreductase activity"/>
    <property type="evidence" value="ECO:0007669"/>
    <property type="project" value="UniProtKB-KW"/>
</dbReference>
<proteinExistence type="predicted"/>
<dbReference type="SUPFAM" id="SSF51679">
    <property type="entry name" value="Bacterial luciferase-like"/>
    <property type="match status" value="1"/>
</dbReference>
<dbReference type="Gene3D" id="3.20.20.30">
    <property type="entry name" value="Luciferase-like domain"/>
    <property type="match status" value="1"/>
</dbReference>
<evidence type="ECO:0000256" key="1">
    <source>
        <dbReference type="ARBA" id="ARBA00022630"/>
    </source>
</evidence>
<dbReference type="Proteomes" id="UP001597018">
    <property type="component" value="Unassembled WGS sequence"/>
</dbReference>
<reference evidence="7" key="1">
    <citation type="journal article" date="2019" name="Int. J. Syst. Evol. Microbiol.">
        <title>The Global Catalogue of Microorganisms (GCM) 10K type strain sequencing project: providing services to taxonomists for standard genome sequencing and annotation.</title>
        <authorList>
            <consortium name="The Broad Institute Genomics Platform"/>
            <consortium name="The Broad Institute Genome Sequencing Center for Infectious Disease"/>
            <person name="Wu L."/>
            <person name="Ma J."/>
        </authorList>
    </citation>
    <scope>NUCLEOTIDE SEQUENCE [LARGE SCALE GENOMIC DNA]</scope>
    <source>
        <strain evidence="7">CCUG 56401</strain>
    </source>
</reference>
<evidence type="ECO:0000256" key="2">
    <source>
        <dbReference type="ARBA" id="ARBA00022643"/>
    </source>
</evidence>
<dbReference type="EC" id="1.-.-.-" evidence="6"/>
<gene>
    <name evidence="6" type="ORF">ACFQ16_08005</name>
</gene>
<dbReference type="EMBL" id="JBHTIW010000003">
    <property type="protein sequence ID" value="MFD0919683.1"/>
    <property type="molecule type" value="Genomic_DNA"/>
</dbReference>
<evidence type="ECO:0000313" key="6">
    <source>
        <dbReference type="EMBL" id="MFD0919683.1"/>
    </source>
</evidence>
<keyword evidence="2" id="KW-0288">FMN</keyword>
<dbReference type="PANTHER" id="PTHR42847:SF4">
    <property type="entry name" value="ALKANESULFONATE MONOOXYGENASE-RELATED"/>
    <property type="match status" value="1"/>
</dbReference>
<sequence>MRFGVNIINFGAGTDPEALAGWARYAEDGGFGFAMVSDHVAVTPDVAEHYPAPFYDPFTTLAWLAGRTERIELGTTVAVVPYRHPLHTARVAANIDRFSGGRLILGVGVSWPRSEYAALGLPFERRGAITDEYLEVITRAWEQETLSFHGEHVSFDEVSTGPLPVRRPPVWVGGASAAARRRAVRFGQAWHPLGHTAAWYRDEGVPGLRQAAEAAGRPVPDFSPRVRVLLTDSPVDGEDRPAGTGTLDQLRRDLDVLAEAGARDVLLDTYPGTPDRHRPQAEDLALLDVLAERVLPAHADQPQD</sequence>
<dbReference type="Pfam" id="PF00296">
    <property type="entry name" value="Bac_luciferase"/>
    <property type="match status" value="1"/>
</dbReference>
<evidence type="ECO:0000313" key="7">
    <source>
        <dbReference type="Proteomes" id="UP001597018"/>
    </source>
</evidence>
<dbReference type="InterPro" id="IPR011251">
    <property type="entry name" value="Luciferase-like_dom"/>
</dbReference>
<evidence type="ECO:0000256" key="3">
    <source>
        <dbReference type="ARBA" id="ARBA00023002"/>
    </source>
</evidence>
<accession>A0ABW3FQ11</accession>